<keyword evidence="1" id="KW-0472">Membrane</keyword>
<keyword evidence="1" id="KW-0812">Transmembrane</keyword>
<gene>
    <name evidence="2" type="ORF">BofuT4_uP110480.1</name>
</gene>
<dbReference type="EMBL" id="FQ790291">
    <property type="protein sequence ID" value="CCD48035.1"/>
    <property type="molecule type" value="Genomic_DNA"/>
</dbReference>
<evidence type="ECO:0000313" key="3">
    <source>
        <dbReference type="Proteomes" id="UP000008177"/>
    </source>
</evidence>
<feature type="transmembrane region" description="Helical" evidence="1">
    <location>
        <begin position="6"/>
        <end position="27"/>
    </location>
</feature>
<accession>G2Y5Y3</accession>
<dbReference type="Proteomes" id="UP000008177">
    <property type="component" value="Unplaced contigs"/>
</dbReference>
<evidence type="ECO:0000256" key="1">
    <source>
        <dbReference type="SAM" id="Phobius"/>
    </source>
</evidence>
<proteinExistence type="predicted"/>
<reference evidence="3" key="1">
    <citation type="journal article" date="2011" name="PLoS Genet.">
        <title>Genomic analysis of the necrotrophic fungal pathogens Sclerotinia sclerotiorum and Botrytis cinerea.</title>
        <authorList>
            <person name="Amselem J."/>
            <person name="Cuomo C.A."/>
            <person name="van Kan J.A."/>
            <person name="Viaud M."/>
            <person name="Benito E.P."/>
            <person name="Couloux A."/>
            <person name="Coutinho P.M."/>
            <person name="de Vries R.P."/>
            <person name="Dyer P.S."/>
            <person name="Fillinger S."/>
            <person name="Fournier E."/>
            <person name="Gout L."/>
            <person name="Hahn M."/>
            <person name="Kohn L."/>
            <person name="Lapalu N."/>
            <person name="Plummer K.M."/>
            <person name="Pradier J.M."/>
            <person name="Quevillon E."/>
            <person name="Sharon A."/>
            <person name="Simon A."/>
            <person name="ten Have A."/>
            <person name="Tudzynski B."/>
            <person name="Tudzynski P."/>
            <person name="Wincker P."/>
            <person name="Andrew M."/>
            <person name="Anthouard V."/>
            <person name="Beever R.E."/>
            <person name="Beffa R."/>
            <person name="Benoit I."/>
            <person name="Bouzid O."/>
            <person name="Brault B."/>
            <person name="Chen Z."/>
            <person name="Choquer M."/>
            <person name="Collemare J."/>
            <person name="Cotton P."/>
            <person name="Danchin E.G."/>
            <person name="Da Silva C."/>
            <person name="Gautier A."/>
            <person name="Giraud C."/>
            <person name="Giraud T."/>
            <person name="Gonzalez C."/>
            <person name="Grossetete S."/>
            <person name="Guldener U."/>
            <person name="Henrissat B."/>
            <person name="Howlett B.J."/>
            <person name="Kodira C."/>
            <person name="Kretschmer M."/>
            <person name="Lappartient A."/>
            <person name="Leroch M."/>
            <person name="Levis C."/>
            <person name="Mauceli E."/>
            <person name="Neuveglise C."/>
            <person name="Oeser B."/>
            <person name="Pearson M."/>
            <person name="Poulain J."/>
            <person name="Poussereau N."/>
            <person name="Quesneville H."/>
            <person name="Rascle C."/>
            <person name="Schumacher J."/>
            <person name="Segurens B."/>
            <person name="Sexton A."/>
            <person name="Silva E."/>
            <person name="Sirven C."/>
            <person name="Soanes D.M."/>
            <person name="Talbot N.J."/>
            <person name="Templeton M."/>
            <person name="Yandava C."/>
            <person name="Yarden O."/>
            <person name="Zeng Q."/>
            <person name="Rollins J.A."/>
            <person name="Lebrun M.H."/>
            <person name="Dickman M."/>
        </authorList>
    </citation>
    <scope>NUCLEOTIDE SEQUENCE [LARGE SCALE GENOMIC DNA]</scope>
    <source>
        <strain evidence="3">T4</strain>
    </source>
</reference>
<name>G2Y5Y3_BOTF4</name>
<organism evidence="2 3">
    <name type="scientific">Botryotinia fuckeliana (strain T4)</name>
    <name type="common">Noble rot fungus</name>
    <name type="synonym">Botrytis cinerea</name>
    <dbReference type="NCBI Taxonomy" id="999810"/>
    <lineage>
        <taxon>Eukaryota</taxon>
        <taxon>Fungi</taxon>
        <taxon>Dikarya</taxon>
        <taxon>Ascomycota</taxon>
        <taxon>Pezizomycotina</taxon>
        <taxon>Leotiomycetes</taxon>
        <taxon>Helotiales</taxon>
        <taxon>Sclerotiniaceae</taxon>
        <taxon>Botrytis</taxon>
    </lineage>
</organism>
<keyword evidence="1" id="KW-1133">Transmembrane helix</keyword>
<dbReference type="InParanoid" id="G2Y5Y3"/>
<sequence length="50" mass="5660">MPFGTVSIVALSSLAMIGLCIAAFAVWRQIKKKRESEIAEVQRTREQTFF</sequence>
<dbReference type="HOGENOM" id="CLU_3124808_0_0_1"/>
<evidence type="ECO:0000313" key="2">
    <source>
        <dbReference type="EMBL" id="CCD48035.1"/>
    </source>
</evidence>
<dbReference type="AlphaFoldDB" id="G2Y5Y3"/>
<protein>
    <submittedName>
        <fullName evidence="2">Uncharacterized protein</fullName>
    </submittedName>
</protein>